<reference evidence="8" key="1">
    <citation type="submission" date="2025-08" db="UniProtKB">
        <authorList>
            <consortium name="RefSeq"/>
        </authorList>
    </citation>
    <scope>IDENTIFICATION</scope>
    <source>
        <tissue evidence="8">Gonad</tissue>
    </source>
</reference>
<dbReference type="InterPro" id="IPR051834">
    <property type="entry name" value="RING_finger_E3_ligase"/>
</dbReference>
<protein>
    <submittedName>
        <fullName evidence="8">E3 ubiquitin-protein ligase RLIM-like isoform X1</fullName>
    </submittedName>
</protein>
<dbReference type="KEGG" id="bbel:109464608"/>
<dbReference type="RefSeq" id="XP_019617176.1">
    <property type="nucleotide sequence ID" value="XM_019761617.1"/>
</dbReference>
<feature type="region of interest" description="Disordered" evidence="5">
    <location>
        <begin position="325"/>
        <end position="457"/>
    </location>
</feature>
<feature type="region of interest" description="Disordered" evidence="5">
    <location>
        <begin position="235"/>
        <end position="311"/>
    </location>
</feature>
<feature type="compositionally biased region" description="Low complexity" evidence="5">
    <location>
        <begin position="94"/>
        <end position="104"/>
    </location>
</feature>
<evidence type="ECO:0000313" key="7">
    <source>
        <dbReference type="Proteomes" id="UP000515135"/>
    </source>
</evidence>
<name>A0A6P4YJB8_BRABE</name>
<feature type="compositionally biased region" description="Basic residues" evidence="5">
    <location>
        <begin position="111"/>
        <end position="132"/>
    </location>
</feature>
<dbReference type="SUPFAM" id="SSF57850">
    <property type="entry name" value="RING/U-box"/>
    <property type="match status" value="1"/>
</dbReference>
<dbReference type="Gene3D" id="3.30.40.10">
    <property type="entry name" value="Zinc/RING finger domain, C3HC4 (zinc finger)"/>
    <property type="match status" value="1"/>
</dbReference>
<feature type="region of interest" description="Disordered" evidence="5">
    <location>
        <begin position="43"/>
        <end position="70"/>
    </location>
</feature>
<dbReference type="GO" id="GO:0005634">
    <property type="term" value="C:nucleus"/>
    <property type="evidence" value="ECO:0007669"/>
    <property type="project" value="TreeGrafter"/>
</dbReference>
<dbReference type="GO" id="GO:0061630">
    <property type="term" value="F:ubiquitin protein ligase activity"/>
    <property type="evidence" value="ECO:0007669"/>
    <property type="project" value="TreeGrafter"/>
</dbReference>
<evidence type="ECO:0000256" key="2">
    <source>
        <dbReference type="ARBA" id="ARBA00022771"/>
    </source>
</evidence>
<organism evidence="7 8">
    <name type="scientific">Branchiostoma belcheri</name>
    <name type="common">Amphioxus</name>
    <dbReference type="NCBI Taxonomy" id="7741"/>
    <lineage>
        <taxon>Eukaryota</taxon>
        <taxon>Metazoa</taxon>
        <taxon>Chordata</taxon>
        <taxon>Cephalochordata</taxon>
        <taxon>Leptocardii</taxon>
        <taxon>Amphioxiformes</taxon>
        <taxon>Branchiostomatidae</taxon>
        <taxon>Branchiostoma</taxon>
    </lineage>
</organism>
<feature type="domain" description="RING-type" evidence="6">
    <location>
        <begin position="561"/>
        <end position="602"/>
    </location>
</feature>
<dbReference type="AlphaFoldDB" id="A0A6P4YJB8"/>
<dbReference type="PROSITE" id="PS50089">
    <property type="entry name" value="ZF_RING_2"/>
    <property type="match status" value="1"/>
</dbReference>
<evidence type="ECO:0000259" key="6">
    <source>
        <dbReference type="PROSITE" id="PS50089"/>
    </source>
</evidence>
<keyword evidence="3" id="KW-0862">Zinc</keyword>
<evidence type="ECO:0000256" key="4">
    <source>
        <dbReference type="PROSITE-ProRule" id="PRU00175"/>
    </source>
</evidence>
<keyword evidence="2 4" id="KW-0863">Zinc-finger</keyword>
<proteinExistence type="predicted"/>
<evidence type="ECO:0000256" key="1">
    <source>
        <dbReference type="ARBA" id="ARBA00022723"/>
    </source>
</evidence>
<dbReference type="PANTHER" id="PTHR45931:SF3">
    <property type="entry name" value="RING ZINC FINGER-CONTAINING PROTEIN"/>
    <property type="match status" value="1"/>
</dbReference>
<feature type="compositionally biased region" description="Low complexity" evidence="5">
    <location>
        <begin position="286"/>
        <end position="306"/>
    </location>
</feature>
<gene>
    <name evidence="8" type="primary">LOC109464608</name>
</gene>
<feature type="compositionally biased region" description="Polar residues" evidence="5">
    <location>
        <begin position="361"/>
        <end position="371"/>
    </location>
</feature>
<dbReference type="SMART" id="SM00184">
    <property type="entry name" value="RING"/>
    <property type="match status" value="1"/>
</dbReference>
<dbReference type="GO" id="GO:0008270">
    <property type="term" value="F:zinc ion binding"/>
    <property type="evidence" value="ECO:0007669"/>
    <property type="project" value="UniProtKB-KW"/>
</dbReference>
<evidence type="ECO:0000256" key="3">
    <source>
        <dbReference type="ARBA" id="ARBA00022833"/>
    </source>
</evidence>
<evidence type="ECO:0000256" key="5">
    <source>
        <dbReference type="SAM" id="MobiDB-lite"/>
    </source>
</evidence>
<feature type="compositionally biased region" description="Polar residues" evidence="5">
    <location>
        <begin position="406"/>
        <end position="420"/>
    </location>
</feature>
<dbReference type="Pfam" id="PF13639">
    <property type="entry name" value="zf-RING_2"/>
    <property type="match status" value="1"/>
</dbReference>
<dbReference type="CDD" id="cd16467">
    <property type="entry name" value="RING-H2_RNF6-like"/>
    <property type="match status" value="1"/>
</dbReference>
<dbReference type="OrthoDB" id="8062037at2759"/>
<dbReference type="GO" id="GO:0006511">
    <property type="term" value="P:ubiquitin-dependent protein catabolic process"/>
    <property type="evidence" value="ECO:0007669"/>
    <property type="project" value="TreeGrafter"/>
</dbReference>
<dbReference type="InterPro" id="IPR013083">
    <property type="entry name" value="Znf_RING/FYVE/PHD"/>
</dbReference>
<feature type="compositionally biased region" description="Polar residues" evidence="5">
    <location>
        <begin position="333"/>
        <end position="347"/>
    </location>
</feature>
<dbReference type="PANTHER" id="PTHR45931">
    <property type="entry name" value="SI:CH211-59O9.10"/>
    <property type="match status" value="1"/>
</dbReference>
<feature type="compositionally biased region" description="Low complexity" evidence="5">
    <location>
        <begin position="204"/>
        <end position="218"/>
    </location>
</feature>
<dbReference type="Proteomes" id="UP000515135">
    <property type="component" value="Unplaced"/>
</dbReference>
<sequence length="609" mass="63931">MVATREDTAVVTVTAGLGWSCWDVMESLVLMITAVSGSGPSIAGASEDQDMMGNLGLSGASSGDRGGGFLRRSERIGRRLGLFSSARVGEAPEPSSSASTAASDDPADTRSRRRRGTSCFPRRSRHRSRTRSRSPLDSRSSSPSVSTASSSGYVTSTPRAAESSSQSASSQSSAGSGQARRTGARWAEFLAHGSRGRRDSSNISTAATSESGSGNSASSTILNLSTLYPSGEFVTTTSNDSTSTVHVRVRGPVRDSSSQPTAASEDPEVVPTGRFGYNLRSRARAQRASSTPPAGTSSASRSTPESSPDEAGLRLADLLSLRISVRPTDRDTSTNSAESTPANQQDTGEARARDDTGGTGASTPENRGDSATRTQGTRITIIRIRTAPSTPELGSREGGQPRIAVSTHNVNGPTPASSASTRREDSTTEATGNSSSSSAPSAESRSPGTGSSSGPFRERISVMEFDTNGDSDNESDSDILEMINSRLRQVAARTEEQEGAIRPRRALSANQASPLTLVFLGIVISADGEDTPRGLTKEQIDTLPTRTFSEPSREENANNSCNVCITDYIEGSVLRCLPCTHEFHAVCVDRWLGINASCPVCRHTVTSEA</sequence>
<dbReference type="GeneID" id="109464608"/>
<accession>A0A6P4YJB8</accession>
<feature type="compositionally biased region" description="Low complexity" evidence="5">
    <location>
        <begin position="372"/>
        <end position="386"/>
    </location>
</feature>
<feature type="region of interest" description="Disordered" evidence="5">
    <location>
        <begin position="83"/>
        <end position="218"/>
    </location>
</feature>
<feature type="compositionally biased region" description="Low complexity" evidence="5">
    <location>
        <begin position="428"/>
        <end position="454"/>
    </location>
</feature>
<keyword evidence="1" id="KW-0479">Metal-binding</keyword>
<keyword evidence="7" id="KW-1185">Reference proteome</keyword>
<feature type="compositionally biased region" description="Low complexity" evidence="5">
    <location>
        <begin position="235"/>
        <end position="244"/>
    </location>
</feature>
<feature type="compositionally biased region" description="Low complexity" evidence="5">
    <location>
        <begin position="133"/>
        <end position="179"/>
    </location>
</feature>
<dbReference type="InterPro" id="IPR001841">
    <property type="entry name" value="Znf_RING"/>
</dbReference>
<evidence type="ECO:0000313" key="8">
    <source>
        <dbReference type="RefSeq" id="XP_019617176.1"/>
    </source>
</evidence>